<dbReference type="CDD" id="cd02325">
    <property type="entry name" value="R3H"/>
    <property type="match status" value="1"/>
</dbReference>
<dbReference type="Pfam" id="PF13902">
    <property type="entry name" value="R3H-assoc"/>
    <property type="match status" value="1"/>
</dbReference>
<dbReference type="InterPro" id="IPR001374">
    <property type="entry name" value="R3H_dom"/>
</dbReference>
<dbReference type="InterPro" id="IPR025952">
    <property type="entry name" value="R3H-assoc_dom"/>
</dbReference>
<feature type="region of interest" description="Disordered" evidence="1">
    <location>
        <begin position="117"/>
        <end position="137"/>
    </location>
</feature>
<evidence type="ECO:0000313" key="4">
    <source>
        <dbReference type="Proteomes" id="UP001447188"/>
    </source>
</evidence>
<dbReference type="PROSITE" id="PS51061">
    <property type="entry name" value="R3H"/>
    <property type="match status" value="1"/>
</dbReference>
<feature type="region of interest" description="Disordered" evidence="1">
    <location>
        <begin position="1"/>
        <end position="101"/>
    </location>
</feature>
<feature type="compositionally biased region" description="Low complexity" evidence="1">
    <location>
        <begin position="16"/>
        <end position="34"/>
    </location>
</feature>
<keyword evidence="4" id="KW-1185">Reference proteome</keyword>
<feature type="compositionally biased region" description="Basic and acidic residues" evidence="1">
    <location>
        <begin position="52"/>
        <end position="80"/>
    </location>
</feature>
<name>A0ABR3GKW6_9PEZI</name>
<dbReference type="InterPro" id="IPR036867">
    <property type="entry name" value="R3H_dom_sf"/>
</dbReference>
<dbReference type="Proteomes" id="UP001447188">
    <property type="component" value="Unassembled WGS sequence"/>
</dbReference>
<protein>
    <recommendedName>
        <fullName evidence="2">R3H domain-containing protein</fullName>
    </recommendedName>
</protein>
<accession>A0ABR3GKW6</accession>
<organism evidence="3 4">
    <name type="scientific">Discina gigas</name>
    <dbReference type="NCBI Taxonomy" id="1032678"/>
    <lineage>
        <taxon>Eukaryota</taxon>
        <taxon>Fungi</taxon>
        <taxon>Dikarya</taxon>
        <taxon>Ascomycota</taxon>
        <taxon>Pezizomycotina</taxon>
        <taxon>Pezizomycetes</taxon>
        <taxon>Pezizales</taxon>
        <taxon>Discinaceae</taxon>
        <taxon>Discina</taxon>
    </lineage>
</organism>
<proteinExistence type="predicted"/>
<feature type="domain" description="R3H" evidence="2">
    <location>
        <begin position="206"/>
        <end position="276"/>
    </location>
</feature>
<comment type="caution">
    <text evidence="3">The sequence shown here is derived from an EMBL/GenBank/DDBJ whole genome shotgun (WGS) entry which is preliminary data.</text>
</comment>
<reference evidence="3 4" key="1">
    <citation type="submission" date="2024-02" db="EMBL/GenBank/DDBJ databases">
        <title>Discinaceae phylogenomics.</title>
        <authorList>
            <person name="Dirks A.C."/>
            <person name="James T.Y."/>
        </authorList>
    </citation>
    <scope>NUCLEOTIDE SEQUENCE [LARGE SCALE GENOMIC DNA]</scope>
    <source>
        <strain evidence="3 4">ACD0624</strain>
    </source>
</reference>
<evidence type="ECO:0000313" key="3">
    <source>
        <dbReference type="EMBL" id="KAL0636526.1"/>
    </source>
</evidence>
<dbReference type="EMBL" id="JBBBZM010000048">
    <property type="protein sequence ID" value="KAL0636526.1"/>
    <property type="molecule type" value="Genomic_DNA"/>
</dbReference>
<gene>
    <name evidence="3" type="ORF">Q9L58_004478</name>
</gene>
<dbReference type="SUPFAM" id="SSF82708">
    <property type="entry name" value="R3H domain"/>
    <property type="match status" value="1"/>
</dbReference>
<evidence type="ECO:0000259" key="2">
    <source>
        <dbReference type="PROSITE" id="PS51061"/>
    </source>
</evidence>
<evidence type="ECO:0000256" key="1">
    <source>
        <dbReference type="SAM" id="MobiDB-lite"/>
    </source>
</evidence>
<sequence>MAINPLSPVTPAEPITPELSTSRVTTTTTSPSEPSEVKAKSRRVPVVTAPTNRRDSLKYREALLRGKEGTRRRQRWENDRLLSNPHAVPPSAADWEPRPIHPKRNVPYECASLWDSPVFQKRRQRNQPKQQEARDKVPKDLKVRLKKSRGAIVLLQALEEETRKFLLDTLEQQRLQQERPESPVHVNIEDVEDESDEEIVFVSKKMRYQLKREESMRSFIEELATEKVLFESLLSDPSASFGRWLVHSIATYYGLNSWSITTGHPAKRLAYVGLRKDSSSSSRGMPKPLYLML</sequence>